<dbReference type="InterPro" id="IPR052090">
    <property type="entry name" value="Cytolytic_pore-forming_toxin"/>
</dbReference>
<dbReference type="InterPro" id="IPR001611">
    <property type="entry name" value="Leu-rich_rpt"/>
</dbReference>
<keyword evidence="2" id="KW-1185">Reference proteome</keyword>
<dbReference type="PANTHER" id="PTHR31594">
    <property type="entry name" value="AIG1-TYPE G DOMAIN-CONTAINING PROTEIN"/>
    <property type="match status" value="1"/>
</dbReference>
<organism evidence="1 2">
    <name type="scientific">Phoxinus phoxinus</name>
    <name type="common">Eurasian minnow</name>
    <dbReference type="NCBI Taxonomy" id="58324"/>
    <lineage>
        <taxon>Eukaryota</taxon>
        <taxon>Metazoa</taxon>
        <taxon>Chordata</taxon>
        <taxon>Craniata</taxon>
        <taxon>Vertebrata</taxon>
        <taxon>Euteleostomi</taxon>
        <taxon>Actinopterygii</taxon>
        <taxon>Neopterygii</taxon>
        <taxon>Teleostei</taxon>
        <taxon>Ostariophysi</taxon>
        <taxon>Cypriniformes</taxon>
        <taxon>Leuciscidae</taxon>
        <taxon>Phoxininae</taxon>
        <taxon>Phoxinus</taxon>
    </lineage>
</organism>
<dbReference type="Pfam" id="PF13516">
    <property type="entry name" value="LRR_6"/>
    <property type="match status" value="2"/>
</dbReference>
<accession>A0AAN9HBI8</accession>
<reference evidence="1 2" key="1">
    <citation type="submission" date="2024-02" db="EMBL/GenBank/DDBJ databases">
        <title>Chromosome-level genome assembly of the Eurasian Minnow (Phoxinus phoxinus).</title>
        <authorList>
            <person name="Oriowo T.O."/>
            <person name="Martin S."/>
            <person name="Stange M."/>
            <person name="Chrysostomakis Y."/>
            <person name="Brown T."/>
            <person name="Winkler S."/>
            <person name="Kukowka S."/>
            <person name="Myers E.W."/>
            <person name="Bohne A."/>
        </authorList>
    </citation>
    <scope>NUCLEOTIDE SEQUENCE [LARGE SCALE GENOMIC DNA]</scope>
    <source>
        <strain evidence="1">ZFMK-TIS-60720</strain>
        <tissue evidence="1">Whole Organism</tissue>
    </source>
</reference>
<proteinExistence type="predicted"/>
<dbReference type="Proteomes" id="UP001364617">
    <property type="component" value="Unassembled WGS sequence"/>
</dbReference>
<evidence type="ECO:0000313" key="1">
    <source>
        <dbReference type="EMBL" id="KAK7172145.1"/>
    </source>
</evidence>
<sequence length="318" mass="35645">MEIYETRSPQYVSSLMSSAGSDINLNGRVLDSVHCAALRFTLEQCNTVKLNLLWTSVPEEALESFLPLLSRVTHLSVDRLVLLKLLHRCSSSDLQQETASVLLSALHNTLDFSCCSALDLTDTLENQQHLILTDKDCKIISSVLQKTQSVVKLILQDCEISDTALKQLWPILPRVQLSCSKALLLQFLACISKVGSRRGSSRRTEALSQALGGEMDLSHTQMDLSACEQLALFLEYSEGLKELDLSHCKLTDHCMKLLTPHLHKTQTLDVSHNNITDESAERIHSIVSSHSNIQTVRLFGNKVSDRKQFIGDKRFEIW</sequence>
<evidence type="ECO:0008006" key="3">
    <source>
        <dbReference type="Google" id="ProtNLM"/>
    </source>
</evidence>
<gene>
    <name evidence="1" type="ORF">R3I93_004447</name>
</gene>
<dbReference type="Gene3D" id="3.80.10.10">
    <property type="entry name" value="Ribonuclease Inhibitor"/>
    <property type="match status" value="1"/>
</dbReference>
<dbReference type="AlphaFoldDB" id="A0AAN9HBI8"/>
<evidence type="ECO:0000313" key="2">
    <source>
        <dbReference type="Proteomes" id="UP001364617"/>
    </source>
</evidence>
<name>A0AAN9HBI8_9TELE</name>
<protein>
    <recommendedName>
        <fullName evidence="3">NACHT LRR and PYD domain-containing protein</fullName>
    </recommendedName>
</protein>
<dbReference type="PANTHER" id="PTHR31594:SF16">
    <property type="entry name" value="SI:CH211-281L24.3"/>
    <property type="match status" value="1"/>
</dbReference>
<dbReference type="EMBL" id="JAYKXH010000004">
    <property type="protein sequence ID" value="KAK7172145.1"/>
    <property type="molecule type" value="Genomic_DNA"/>
</dbReference>
<dbReference type="SUPFAM" id="SSF52047">
    <property type="entry name" value="RNI-like"/>
    <property type="match status" value="1"/>
</dbReference>
<dbReference type="InterPro" id="IPR032675">
    <property type="entry name" value="LRR_dom_sf"/>
</dbReference>
<comment type="caution">
    <text evidence="1">The sequence shown here is derived from an EMBL/GenBank/DDBJ whole genome shotgun (WGS) entry which is preliminary data.</text>
</comment>